<organism evidence="2 3">
    <name type="scientific">Clostridium saccharoperbutylacetonicum N1-4(HMT)</name>
    <dbReference type="NCBI Taxonomy" id="931276"/>
    <lineage>
        <taxon>Bacteria</taxon>
        <taxon>Bacillati</taxon>
        <taxon>Bacillota</taxon>
        <taxon>Clostridia</taxon>
        <taxon>Eubacteriales</taxon>
        <taxon>Clostridiaceae</taxon>
        <taxon>Clostridium</taxon>
    </lineage>
</organism>
<dbReference type="InterPro" id="IPR013022">
    <property type="entry name" value="Xyl_isomerase-like_TIM-brl"/>
</dbReference>
<dbReference type="PATRIC" id="fig|931276.5.peg.804"/>
<evidence type="ECO:0000313" key="2">
    <source>
        <dbReference type="EMBL" id="AGF54626.1"/>
    </source>
</evidence>
<dbReference type="STRING" id="36745.CLSAP_08870"/>
<dbReference type="KEGG" id="csr:Cspa_c08490"/>
<dbReference type="Proteomes" id="UP000011728">
    <property type="component" value="Chromosome"/>
</dbReference>
<dbReference type="GO" id="GO:0016853">
    <property type="term" value="F:isomerase activity"/>
    <property type="evidence" value="ECO:0007669"/>
    <property type="project" value="UniProtKB-KW"/>
</dbReference>
<keyword evidence="3" id="KW-1185">Reference proteome</keyword>
<dbReference type="EMBL" id="CP004121">
    <property type="protein sequence ID" value="AGF54626.1"/>
    <property type="molecule type" value="Genomic_DNA"/>
</dbReference>
<dbReference type="RefSeq" id="WP_015390952.1">
    <property type="nucleotide sequence ID" value="NC_020291.1"/>
</dbReference>
<dbReference type="Pfam" id="PF01261">
    <property type="entry name" value="AP_endonuc_2"/>
    <property type="match status" value="1"/>
</dbReference>
<proteinExistence type="predicted"/>
<name>M1MIC3_9CLOT</name>
<dbReference type="eggNOG" id="COG1082">
    <property type="taxonomic scope" value="Bacteria"/>
</dbReference>
<feature type="domain" description="Xylose isomerase-like TIM barrel" evidence="1">
    <location>
        <begin position="27"/>
        <end position="273"/>
    </location>
</feature>
<evidence type="ECO:0000259" key="1">
    <source>
        <dbReference type="Pfam" id="PF01261"/>
    </source>
</evidence>
<dbReference type="AlphaFoldDB" id="M1MIC3"/>
<protein>
    <submittedName>
        <fullName evidence="2">Sugar phosphate isomerase/epimerase</fullName>
    </submittedName>
</protein>
<dbReference type="PANTHER" id="PTHR12110">
    <property type="entry name" value="HYDROXYPYRUVATE ISOMERASE"/>
    <property type="match status" value="1"/>
</dbReference>
<dbReference type="Gene3D" id="3.20.20.150">
    <property type="entry name" value="Divalent-metal-dependent TIM barrel enzymes"/>
    <property type="match status" value="1"/>
</dbReference>
<dbReference type="SUPFAM" id="SSF51658">
    <property type="entry name" value="Xylose isomerase-like"/>
    <property type="match status" value="1"/>
</dbReference>
<gene>
    <name evidence="2" type="ORF">Cspa_c08490</name>
</gene>
<dbReference type="HOGENOM" id="CLU_080433_1_0_9"/>
<dbReference type="InterPro" id="IPR050312">
    <property type="entry name" value="IolE/XylAMocC-like"/>
</dbReference>
<sequence>MRLGMRCHDVVHTNLEDLSESIQNKNFKTVQLALRKINTGFNANKAHITPGMAKHIRDIFAKHDISIGILGCYVNIAHPDNDELKVLLDRFKEHIRFARDFGCSLVGTETGALNKEYVYGPENNTEEAFLRTLNSVRILVEEAEKFGVIVAIEGVANHIINTPERMKMVLNNIPSNNLQVIFDPTNYMTVENYKDQDEMMKKNFELFGDRIVAIHAKDFICEDNEIKLVPIGKGLLNYELLLSLIKENNPYIEVFLESTKPEHVDESVDYITKIYNSVK</sequence>
<dbReference type="OrthoDB" id="2063291at2"/>
<dbReference type="InterPro" id="IPR036237">
    <property type="entry name" value="Xyl_isomerase-like_sf"/>
</dbReference>
<dbReference type="PANTHER" id="PTHR12110:SF21">
    <property type="entry name" value="XYLOSE ISOMERASE-LIKE TIM BARREL DOMAIN-CONTAINING PROTEIN"/>
    <property type="match status" value="1"/>
</dbReference>
<accession>M1MIC3</accession>
<reference evidence="2 3" key="1">
    <citation type="submission" date="2013-02" db="EMBL/GenBank/DDBJ databases">
        <title>Genome sequence of Clostridium saccharoperbutylacetonicum N1-4(HMT).</title>
        <authorList>
            <person name="Poehlein A."/>
            <person name="Daniel R."/>
        </authorList>
    </citation>
    <scope>NUCLEOTIDE SEQUENCE [LARGE SCALE GENOMIC DNA]</scope>
    <source>
        <strain evidence="3">N1-4(HMT)</strain>
    </source>
</reference>
<keyword evidence="2" id="KW-0413">Isomerase</keyword>
<evidence type="ECO:0000313" key="3">
    <source>
        <dbReference type="Proteomes" id="UP000011728"/>
    </source>
</evidence>